<protein>
    <submittedName>
        <fullName evidence="2">DUF5071 domain-containing protein</fullName>
    </submittedName>
</protein>
<proteinExistence type="predicted"/>
<dbReference type="InterPro" id="IPR038692">
    <property type="entry name" value="Cthe_2751_sf"/>
</dbReference>
<evidence type="ECO:0000313" key="3">
    <source>
        <dbReference type="Proteomes" id="UP000706031"/>
    </source>
</evidence>
<evidence type="ECO:0000313" key="2">
    <source>
        <dbReference type="EMBL" id="MBY0204439.1"/>
    </source>
</evidence>
<feature type="domain" description="DUF5071" evidence="1">
    <location>
        <begin position="6"/>
        <end position="43"/>
    </location>
</feature>
<comment type="caution">
    <text evidence="2">The sequence shown here is derived from an EMBL/GenBank/DDBJ whole genome shotgun (WGS) entry which is preliminary data.</text>
</comment>
<dbReference type="RefSeq" id="WP_221789018.1">
    <property type="nucleotide sequence ID" value="NZ_JACLIC010000023.1"/>
</dbReference>
<sequence>MNIRTMLPKDKFDVESVEKLAKRSNDELRDILPEIMEWLQDGN</sequence>
<gene>
    <name evidence="2" type="ORF">H7T88_14540</name>
</gene>
<dbReference type="InterPro" id="IPR031837">
    <property type="entry name" value="DUF5071"/>
</dbReference>
<name>A0ABS7KJY2_9BACL</name>
<dbReference type="Gene3D" id="1.25.40.750">
    <property type="entry name" value="Domain of unknown function DUF5071"/>
    <property type="match status" value="1"/>
</dbReference>
<reference evidence="2 3" key="1">
    <citation type="submission" date="2020-08" db="EMBL/GenBank/DDBJ databases">
        <title>Fungal Genomes of the International Space Station.</title>
        <authorList>
            <person name="Seuylemezian A."/>
            <person name="Singh N.K."/>
            <person name="Wood J."/>
            <person name="Venkateswaran K."/>
        </authorList>
    </citation>
    <scope>NUCLEOTIDE SEQUENCE [LARGE SCALE GENOMIC DNA]</scope>
    <source>
        <strain evidence="2 3">S/N-304-OC-R4</strain>
    </source>
</reference>
<dbReference type="Proteomes" id="UP000706031">
    <property type="component" value="Unassembled WGS sequence"/>
</dbReference>
<dbReference type="Pfam" id="PF16804">
    <property type="entry name" value="DUF5071"/>
    <property type="match status" value="1"/>
</dbReference>
<accession>A0ABS7KJY2</accession>
<organism evidence="2 3">
    <name type="scientific">Paenibacillus cucumis</name>
    <name type="common">ex Kampfer et al. 2016</name>
    <dbReference type="NCBI Taxonomy" id="1776858"/>
    <lineage>
        <taxon>Bacteria</taxon>
        <taxon>Bacillati</taxon>
        <taxon>Bacillota</taxon>
        <taxon>Bacilli</taxon>
        <taxon>Bacillales</taxon>
        <taxon>Paenibacillaceae</taxon>
        <taxon>Paenibacillus</taxon>
    </lineage>
</organism>
<dbReference type="EMBL" id="JACLIC010000023">
    <property type="protein sequence ID" value="MBY0204439.1"/>
    <property type="molecule type" value="Genomic_DNA"/>
</dbReference>
<evidence type="ECO:0000259" key="1">
    <source>
        <dbReference type="Pfam" id="PF16804"/>
    </source>
</evidence>
<keyword evidence="3" id="KW-1185">Reference proteome</keyword>